<feature type="domain" description="Glycerol-3-phosphate acyltransferase RAM2/GPAT1-8 HAD-like" evidence="8">
    <location>
        <begin position="21"/>
        <end position="212"/>
    </location>
</feature>
<evidence type="ECO:0000256" key="3">
    <source>
        <dbReference type="ARBA" id="ARBA00022679"/>
    </source>
</evidence>
<keyword evidence="3" id="KW-0808">Transferase</keyword>
<dbReference type="PANTHER" id="PTHR15486">
    <property type="entry name" value="ANCIENT UBIQUITOUS PROTEIN"/>
    <property type="match status" value="1"/>
</dbReference>
<organism evidence="9 10">
    <name type="scientific">Eleusine coracana subsp. coracana</name>
    <dbReference type="NCBI Taxonomy" id="191504"/>
    <lineage>
        <taxon>Eukaryota</taxon>
        <taxon>Viridiplantae</taxon>
        <taxon>Streptophyta</taxon>
        <taxon>Embryophyta</taxon>
        <taxon>Tracheophyta</taxon>
        <taxon>Spermatophyta</taxon>
        <taxon>Magnoliopsida</taxon>
        <taxon>Liliopsida</taxon>
        <taxon>Poales</taxon>
        <taxon>Poaceae</taxon>
        <taxon>PACMAD clade</taxon>
        <taxon>Chloridoideae</taxon>
        <taxon>Cynodonteae</taxon>
        <taxon>Eleusininae</taxon>
        <taxon>Eleusine</taxon>
    </lineage>
</organism>
<dbReference type="GO" id="GO:0016020">
    <property type="term" value="C:membrane"/>
    <property type="evidence" value="ECO:0007669"/>
    <property type="project" value="UniProtKB-SubCell"/>
</dbReference>
<protein>
    <recommendedName>
        <fullName evidence="8">Glycerol-3-phosphate acyltransferase RAM2/GPAT1-8 HAD-like domain-containing protein</fullName>
    </recommendedName>
</protein>
<evidence type="ECO:0000313" key="10">
    <source>
        <dbReference type="Proteomes" id="UP001054889"/>
    </source>
</evidence>
<dbReference type="InterPro" id="IPR056462">
    <property type="entry name" value="HAD_RAM2/GPAT1-8"/>
</dbReference>
<keyword evidence="6 7" id="KW-0472">Membrane</keyword>
<keyword evidence="5 7" id="KW-1133">Transmembrane helix</keyword>
<evidence type="ECO:0000256" key="7">
    <source>
        <dbReference type="SAM" id="Phobius"/>
    </source>
</evidence>
<dbReference type="Gene3D" id="1.20.1440.100">
    <property type="entry name" value="SG protein - dephosphorylation function"/>
    <property type="match status" value="1"/>
</dbReference>
<evidence type="ECO:0000256" key="5">
    <source>
        <dbReference type="ARBA" id="ARBA00022989"/>
    </source>
</evidence>
<dbReference type="PANTHER" id="PTHR15486:SF96">
    <property type="entry name" value="LIPID DROPLET-REGULATING VLDL ASSEMBLY FACTOR AUP1"/>
    <property type="match status" value="1"/>
</dbReference>
<dbReference type="FunFam" id="3.40.50.1000:FF:000135">
    <property type="entry name" value="Glycerol-3-phosphate 2-O-acyltransferase 6"/>
    <property type="match status" value="1"/>
</dbReference>
<dbReference type="GO" id="GO:0016791">
    <property type="term" value="F:phosphatase activity"/>
    <property type="evidence" value="ECO:0007669"/>
    <property type="project" value="TreeGrafter"/>
</dbReference>
<evidence type="ECO:0000256" key="1">
    <source>
        <dbReference type="ARBA" id="ARBA00004370"/>
    </source>
</evidence>
<dbReference type="GO" id="GO:0010143">
    <property type="term" value="P:cutin biosynthetic process"/>
    <property type="evidence" value="ECO:0007669"/>
    <property type="project" value="TreeGrafter"/>
</dbReference>
<name>A0AAV5CEJ1_ELECO</name>
<evidence type="ECO:0000256" key="6">
    <source>
        <dbReference type="ARBA" id="ARBA00023136"/>
    </source>
</evidence>
<accession>A0AAV5CEJ1</accession>
<keyword evidence="10" id="KW-1185">Reference proteome</keyword>
<dbReference type="InterPro" id="IPR023214">
    <property type="entry name" value="HAD_sf"/>
</dbReference>
<dbReference type="SUPFAM" id="SSF56784">
    <property type="entry name" value="HAD-like"/>
    <property type="match status" value="1"/>
</dbReference>
<keyword evidence="4 7" id="KW-0812">Transmembrane</keyword>
<evidence type="ECO:0000256" key="4">
    <source>
        <dbReference type="ARBA" id="ARBA00022692"/>
    </source>
</evidence>
<dbReference type="AlphaFoldDB" id="A0AAV5CEJ1"/>
<gene>
    <name evidence="9" type="primary">ga13373</name>
    <name evidence="9" type="ORF">PR202_ga13373</name>
</gene>
<sequence length="424" mass="45948">MATSPFPAVEKCSSTDRGGDTVVADLDGTLLCGRSSFPYFAHMAFETGGVLRLLLLIALAPLAGLLYYSVSESAGIQVLIFASMAGARLADIEAVARAVLPKFYCSDLHPESWRVFSACGRRCVLTANPRVMVEAFLKDYAGADLVIGTELVTWRGRATGLVQSPGVLVGEKKADALRRAFGGDVARRPEVGLGDRRTDYPFMRLCKEAYVVVPAAPSRRKKPVPREDLPRPVVFHDGRLVQNPSPALALLTALWIPIGFVLACLRIAAGALLPMRVVYHAFRCLGVRVTVKGTPPPPASRETGQTGVLFICSHRTLLDPIFLSTALGRPITAVTYSGLDPFYFFMNPSPGYVVTFLNKLPRELTCSGGKTSHEVANYIQRLIASTLSYECTSFTRKDKYKALAGNDGTVVSKPNIDKKKVMGC</sequence>
<dbReference type="GO" id="GO:0090447">
    <property type="term" value="F:glycerol-3-phosphate 2-O-acyltransferase activity"/>
    <property type="evidence" value="ECO:0007669"/>
    <property type="project" value="TreeGrafter"/>
</dbReference>
<dbReference type="Pfam" id="PF23270">
    <property type="entry name" value="HAD_RAM2_N"/>
    <property type="match status" value="1"/>
</dbReference>
<comment type="similarity">
    <text evidence="2">Belongs to the GPAT/DAPAT family.</text>
</comment>
<evidence type="ECO:0000259" key="8">
    <source>
        <dbReference type="Pfam" id="PF23270"/>
    </source>
</evidence>
<dbReference type="Proteomes" id="UP001054889">
    <property type="component" value="Unassembled WGS sequence"/>
</dbReference>
<feature type="transmembrane region" description="Helical" evidence="7">
    <location>
        <begin position="248"/>
        <end position="273"/>
    </location>
</feature>
<reference evidence="9" key="2">
    <citation type="submission" date="2021-12" db="EMBL/GenBank/DDBJ databases">
        <title>Resequencing data analysis of finger millet.</title>
        <authorList>
            <person name="Hatakeyama M."/>
            <person name="Aluri S."/>
            <person name="Balachadran M.T."/>
            <person name="Sivarajan S.R."/>
            <person name="Poveda L."/>
            <person name="Shimizu-Inatsugi R."/>
            <person name="Schlapbach R."/>
            <person name="Sreeman S.M."/>
            <person name="Shimizu K.K."/>
        </authorList>
    </citation>
    <scope>NUCLEOTIDE SEQUENCE</scope>
</reference>
<dbReference type="EMBL" id="BQKI01000006">
    <property type="protein sequence ID" value="GJM96530.1"/>
    <property type="molecule type" value="Genomic_DNA"/>
</dbReference>
<dbReference type="FunFam" id="1.20.1440.100:FF:000004">
    <property type="entry name" value="Glycerol-3-phosphate 2-O-acyltransferase 6-like"/>
    <property type="match status" value="1"/>
</dbReference>
<reference evidence="9" key="1">
    <citation type="journal article" date="2018" name="DNA Res.">
        <title>Multiple hybrid de novo genome assembly of finger millet, an orphan allotetraploid crop.</title>
        <authorList>
            <person name="Hatakeyama M."/>
            <person name="Aluri S."/>
            <person name="Balachadran M.T."/>
            <person name="Sivarajan S.R."/>
            <person name="Patrignani A."/>
            <person name="Gruter S."/>
            <person name="Poveda L."/>
            <person name="Shimizu-Inatsugi R."/>
            <person name="Baeten J."/>
            <person name="Francoijs K.J."/>
            <person name="Nataraja K.N."/>
            <person name="Reddy Y.A.N."/>
            <person name="Phadnis S."/>
            <person name="Ravikumar R.L."/>
            <person name="Schlapbach R."/>
            <person name="Sreeman S.M."/>
            <person name="Shimizu K.K."/>
        </authorList>
    </citation>
    <scope>NUCLEOTIDE SEQUENCE</scope>
</reference>
<dbReference type="InterPro" id="IPR036412">
    <property type="entry name" value="HAD-like_sf"/>
</dbReference>
<evidence type="ECO:0000313" key="9">
    <source>
        <dbReference type="EMBL" id="GJM96530.1"/>
    </source>
</evidence>
<comment type="caution">
    <text evidence="9">The sequence shown here is derived from an EMBL/GenBank/DDBJ whole genome shotgun (WGS) entry which is preliminary data.</text>
</comment>
<dbReference type="SUPFAM" id="SSF69593">
    <property type="entry name" value="Glycerol-3-phosphate (1)-acyltransferase"/>
    <property type="match status" value="1"/>
</dbReference>
<dbReference type="Gene3D" id="3.40.50.1000">
    <property type="entry name" value="HAD superfamily/HAD-like"/>
    <property type="match status" value="1"/>
</dbReference>
<proteinExistence type="inferred from homology"/>
<comment type="subcellular location">
    <subcellularLocation>
        <location evidence="1">Membrane</location>
    </subcellularLocation>
</comment>
<evidence type="ECO:0000256" key="2">
    <source>
        <dbReference type="ARBA" id="ARBA00007937"/>
    </source>
</evidence>
<feature type="transmembrane region" description="Helical" evidence="7">
    <location>
        <begin position="50"/>
        <end position="70"/>
    </location>
</feature>